<gene>
    <name evidence="4" type="ORF">TUM4630_18830</name>
</gene>
<dbReference type="Proteomes" id="UP000761574">
    <property type="component" value="Unassembled WGS sequence"/>
</dbReference>
<evidence type="ECO:0000256" key="1">
    <source>
        <dbReference type="ARBA" id="ARBA00012528"/>
    </source>
</evidence>
<dbReference type="Pfam" id="PF00990">
    <property type="entry name" value="GGDEF"/>
    <property type="match status" value="1"/>
</dbReference>
<dbReference type="InterPro" id="IPR035965">
    <property type="entry name" value="PAS-like_dom_sf"/>
</dbReference>
<dbReference type="PANTHER" id="PTHR45138:SF9">
    <property type="entry name" value="DIGUANYLATE CYCLASE DGCM-RELATED"/>
    <property type="match status" value="1"/>
</dbReference>
<dbReference type="CDD" id="cd01949">
    <property type="entry name" value="GGDEF"/>
    <property type="match status" value="1"/>
</dbReference>
<dbReference type="PROSITE" id="PS50887">
    <property type="entry name" value="GGDEF"/>
    <property type="match status" value="1"/>
</dbReference>
<dbReference type="SMART" id="SM00267">
    <property type="entry name" value="GGDEF"/>
    <property type="match status" value="1"/>
</dbReference>
<dbReference type="NCBIfam" id="TIGR00254">
    <property type="entry name" value="GGDEF"/>
    <property type="match status" value="1"/>
</dbReference>
<feature type="domain" description="GGDEF" evidence="3">
    <location>
        <begin position="187"/>
        <end position="319"/>
    </location>
</feature>
<dbReference type="InterPro" id="IPR000160">
    <property type="entry name" value="GGDEF_dom"/>
</dbReference>
<dbReference type="RefSeq" id="WP_119977766.1">
    <property type="nucleotide sequence ID" value="NZ_BPFB01000019.1"/>
</dbReference>
<dbReference type="Gene3D" id="3.30.450.20">
    <property type="entry name" value="PAS domain"/>
    <property type="match status" value="1"/>
</dbReference>
<evidence type="ECO:0000313" key="5">
    <source>
        <dbReference type="Proteomes" id="UP000761574"/>
    </source>
</evidence>
<dbReference type="EC" id="2.7.7.65" evidence="1"/>
<name>A0ABQ4PHK6_9GAMM</name>
<comment type="catalytic activity">
    <reaction evidence="2">
        <text>2 GTP = 3',3'-c-di-GMP + 2 diphosphate</text>
        <dbReference type="Rhea" id="RHEA:24898"/>
        <dbReference type="ChEBI" id="CHEBI:33019"/>
        <dbReference type="ChEBI" id="CHEBI:37565"/>
        <dbReference type="ChEBI" id="CHEBI:58805"/>
        <dbReference type="EC" id="2.7.7.65"/>
    </reaction>
</comment>
<sequence length="319" mass="35779">MHLPESQRHPHLNISAVNAVRIEHMTAVLKALPDPTFILSQSGKYLGVFGGNDARYYHDGSALVGSHLSNLISAEKAQWFLDKITQALQSNKLLIEEYELSDKDVLGVSVDGPELPIWFEGRIQPLDFTIAGERVVLWVASNISKRHEMERQLREYSDTDQLTGLFNRRRLEQDVSQHYEQWARYSRPCSILMLDLDNLKAINDTLGHHMGDNIIVAMAETCREQCRQADSVYRFGGDEFVLALPCMTAEQALAFAERLRQSTLARFELLAISGLSASVSIGVACMATNDSGYQDSLKRADAALYRAKRAGKNCVVFML</sequence>
<evidence type="ECO:0000259" key="3">
    <source>
        <dbReference type="PROSITE" id="PS50887"/>
    </source>
</evidence>
<evidence type="ECO:0000313" key="4">
    <source>
        <dbReference type="EMBL" id="GIU46903.1"/>
    </source>
</evidence>
<dbReference type="EMBL" id="BPFB01000019">
    <property type="protein sequence ID" value="GIU46903.1"/>
    <property type="molecule type" value="Genomic_DNA"/>
</dbReference>
<dbReference type="InterPro" id="IPR050469">
    <property type="entry name" value="Diguanylate_Cyclase"/>
</dbReference>
<dbReference type="SUPFAM" id="SSF55073">
    <property type="entry name" value="Nucleotide cyclase"/>
    <property type="match status" value="1"/>
</dbReference>
<reference evidence="4 5" key="1">
    <citation type="submission" date="2021-05" db="EMBL/GenBank/DDBJ databases">
        <title>Molecular characterization for Shewanella algae harboring chromosomal blaOXA-55-like strains isolated from clinical and environment sample.</title>
        <authorList>
            <person name="Ohama Y."/>
            <person name="Aoki K."/>
            <person name="Harada S."/>
            <person name="Moriya K."/>
            <person name="Ishii Y."/>
            <person name="Tateda K."/>
        </authorList>
    </citation>
    <scope>NUCLEOTIDE SEQUENCE [LARGE SCALE GENOMIC DNA]</scope>
    <source>
        <strain evidence="4 5">LMG 23746</strain>
    </source>
</reference>
<organism evidence="4 5">
    <name type="scientific">Shewanella algidipiscicola</name>
    <dbReference type="NCBI Taxonomy" id="614070"/>
    <lineage>
        <taxon>Bacteria</taxon>
        <taxon>Pseudomonadati</taxon>
        <taxon>Pseudomonadota</taxon>
        <taxon>Gammaproteobacteria</taxon>
        <taxon>Alteromonadales</taxon>
        <taxon>Shewanellaceae</taxon>
        <taxon>Shewanella</taxon>
    </lineage>
</organism>
<protein>
    <recommendedName>
        <fullName evidence="1">diguanylate cyclase</fullName>
        <ecNumber evidence="1">2.7.7.65</ecNumber>
    </recommendedName>
</protein>
<proteinExistence type="predicted"/>
<dbReference type="PANTHER" id="PTHR45138">
    <property type="entry name" value="REGULATORY COMPONENTS OF SENSORY TRANSDUCTION SYSTEM"/>
    <property type="match status" value="1"/>
</dbReference>
<comment type="caution">
    <text evidence="4">The sequence shown here is derived from an EMBL/GenBank/DDBJ whole genome shotgun (WGS) entry which is preliminary data.</text>
</comment>
<dbReference type="SUPFAM" id="SSF55785">
    <property type="entry name" value="PYP-like sensor domain (PAS domain)"/>
    <property type="match status" value="1"/>
</dbReference>
<dbReference type="InterPro" id="IPR043128">
    <property type="entry name" value="Rev_trsase/Diguanyl_cyclase"/>
</dbReference>
<dbReference type="Gene3D" id="3.30.70.270">
    <property type="match status" value="1"/>
</dbReference>
<accession>A0ABQ4PHK6</accession>
<dbReference type="InterPro" id="IPR029787">
    <property type="entry name" value="Nucleotide_cyclase"/>
</dbReference>
<keyword evidence="5" id="KW-1185">Reference proteome</keyword>
<evidence type="ECO:0000256" key="2">
    <source>
        <dbReference type="ARBA" id="ARBA00034247"/>
    </source>
</evidence>